<keyword evidence="1" id="KW-0001">2Fe-2S</keyword>
<dbReference type="Pfam" id="PF15253">
    <property type="entry name" value="STIL_N"/>
    <property type="match status" value="1"/>
</dbReference>
<name>A0A1Q9CT10_SYMMI</name>
<organism evidence="9 10">
    <name type="scientific">Symbiodinium microadriaticum</name>
    <name type="common">Dinoflagellate</name>
    <name type="synonym">Zooxanthella microadriatica</name>
    <dbReference type="NCBI Taxonomy" id="2951"/>
    <lineage>
        <taxon>Eukaryota</taxon>
        <taxon>Sar</taxon>
        <taxon>Alveolata</taxon>
        <taxon>Dinophyceae</taxon>
        <taxon>Suessiales</taxon>
        <taxon>Symbiodiniaceae</taxon>
        <taxon>Symbiodinium</taxon>
    </lineage>
</organism>
<keyword evidence="3" id="KW-0408">Iron</keyword>
<keyword evidence="4" id="KW-0411">Iron-sulfur</keyword>
<evidence type="ECO:0000313" key="10">
    <source>
        <dbReference type="Proteomes" id="UP000186817"/>
    </source>
</evidence>
<proteinExistence type="predicted"/>
<feature type="transmembrane region" description="Helical" evidence="7">
    <location>
        <begin position="1412"/>
        <end position="1433"/>
    </location>
</feature>
<evidence type="ECO:0000256" key="2">
    <source>
        <dbReference type="ARBA" id="ARBA00022723"/>
    </source>
</evidence>
<gene>
    <name evidence="9" type="ORF">AK812_SmicGene32883</name>
</gene>
<dbReference type="GO" id="GO:0046872">
    <property type="term" value="F:metal ion binding"/>
    <property type="evidence" value="ECO:0007669"/>
    <property type="project" value="UniProtKB-KW"/>
</dbReference>
<dbReference type="EMBL" id="LSRX01000938">
    <property type="protein sequence ID" value="OLP86059.1"/>
    <property type="molecule type" value="Genomic_DNA"/>
</dbReference>
<dbReference type="InterPro" id="IPR036922">
    <property type="entry name" value="Rieske_2Fe-2S_sf"/>
</dbReference>
<feature type="transmembrane region" description="Helical" evidence="7">
    <location>
        <begin position="1439"/>
        <end position="1463"/>
    </location>
</feature>
<dbReference type="PANTHER" id="PTHR21496">
    <property type="entry name" value="FERREDOXIN-RELATED"/>
    <property type="match status" value="1"/>
</dbReference>
<dbReference type="GO" id="GO:0051537">
    <property type="term" value="F:2 iron, 2 sulfur cluster binding"/>
    <property type="evidence" value="ECO:0007669"/>
    <property type="project" value="UniProtKB-KW"/>
</dbReference>
<evidence type="ECO:0000313" key="9">
    <source>
        <dbReference type="EMBL" id="OLP86059.1"/>
    </source>
</evidence>
<comment type="caution">
    <text evidence="9">The sequence shown here is derived from an EMBL/GenBank/DDBJ whole genome shotgun (WGS) entry which is preliminary data.</text>
</comment>
<dbReference type="Pfam" id="PF00355">
    <property type="entry name" value="Rieske"/>
    <property type="match status" value="1"/>
</dbReference>
<dbReference type="Pfam" id="PF14995">
    <property type="entry name" value="TMEM107"/>
    <property type="match status" value="1"/>
</dbReference>
<dbReference type="PANTHER" id="PTHR21496:SF0">
    <property type="entry name" value="RIESKE DOMAIN-CONTAINING PROTEIN"/>
    <property type="match status" value="1"/>
</dbReference>
<dbReference type="PROSITE" id="PS51296">
    <property type="entry name" value="RIESKE"/>
    <property type="match status" value="1"/>
</dbReference>
<dbReference type="InterPro" id="IPR029248">
    <property type="entry name" value="TMEM107"/>
</dbReference>
<dbReference type="InterPro" id="IPR057731">
    <property type="entry name" value="STIL_N"/>
</dbReference>
<evidence type="ECO:0000256" key="5">
    <source>
        <dbReference type="ARBA" id="ARBA00034078"/>
    </source>
</evidence>
<evidence type="ECO:0000259" key="8">
    <source>
        <dbReference type="PROSITE" id="PS51296"/>
    </source>
</evidence>
<keyword evidence="7" id="KW-0812">Transmembrane</keyword>
<keyword evidence="7" id="KW-1133">Transmembrane helix</keyword>
<dbReference type="Gene3D" id="2.102.10.10">
    <property type="entry name" value="Rieske [2Fe-2S] iron-sulphur domain"/>
    <property type="match status" value="1"/>
</dbReference>
<evidence type="ECO:0000256" key="1">
    <source>
        <dbReference type="ARBA" id="ARBA00022714"/>
    </source>
</evidence>
<evidence type="ECO:0000256" key="6">
    <source>
        <dbReference type="SAM" id="MobiDB-lite"/>
    </source>
</evidence>
<keyword evidence="10" id="KW-1185">Reference proteome</keyword>
<evidence type="ECO:0000256" key="3">
    <source>
        <dbReference type="ARBA" id="ARBA00023004"/>
    </source>
</evidence>
<keyword evidence="2" id="KW-0479">Metal-binding</keyword>
<evidence type="ECO:0000256" key="7">
    <source>
        <dbReference type="SAM" id="Phobius"/>
    </source>
</evidence>
<feature type="domain" description="Rieske" evidence="8">
    <location>
        <begin position="307"/>
        <end position="408"/>
    </location>
</feature>
<dbReference type="Proteomes" id="UP000186817">
    <property type="component" value="Unassembled WGS sequence"/>
</dbReference>
<accession>A0A1Q9CT10</accession>
<dbReference type="SUPFAM" id="SSF50022">
    <property type="entry name" value="ISP domain"/>
    <property type="match status" value="1"/>
</dbReference>
<comment type="cofactor">
    <cofactor evidence="5">
        <name>[2Fe-2S] cluster</name>
        <dbReference type="ChEBI" id="CHEBI:190135"/>
    </cofactor>
</comment>
<protein>
    <recommendedName>
        <fullName evidence="8">Rieske domain-containing protein</fullName>
    </recommendedName>
</protein>
<dbReference type="InterPro" id="IPR017941">
    <property type="entry name" value="Rieske_2Fe-2S"/>
</dbReference>
<sequence>MAVLSGPIDLVEALPDFLERGGGAVQGGLGHGLLVIVMIVAHANIAHAGFCSGWRRLERGEPVWSLELAAIAKMTLLVFNPSETGQTTCVCLRNHHYHALVSDRGRVPSGCASMRGVCTILAFGGIRWRRPVAGVPRALWRLYAGAGAQRLTVVAQSAADGSWQHVGVPESISTGNAYVAGSAFLSGTKANLSRQEVGQNMDWKSEACGLKATKYFDQYLNKSDFSKKEEALREAGQAVSVPKQTAQLPGVDGNQYGQQPAAGFGVKMAAVASCAAAAVGLATSRKCSKTAARYTTQTILPSLAWIKSGVKASELQPKQLKALTLAGNDVLIGKTEAGALFCVGNLCPHIGTPMSEGADVIGDVIVCPLHGSSFKVTTGELLDWCVSPPIIGPLTGLIVEKKNLLVFEVRQGGLLGTGDVEVLVDTNAKKAYEAWYWKGLLDAQGKVLATWCLSDVSHAVYLRPELVRCSSRCCRRLCQQTVPMPPFRHFRRRDESSGTGLQAALHFKCPAVPGRRRSASQRSSKLSWLQWRQQWRDVEAHSILAAHQLSFEPLAGPRGLMAANAVFLHHYASEPPPGSSASEWAGNMTAADDFNATTYGGGVYGQDRAFHSNFYQVSLDGVIVESLVAIAVLSLCLGAVCVRKGWVGPARLQPGDLRALTTFSDAYRIADLELEPDVLGYDIEPWCFIGQRISATTPILEWSDMFSGAPRGFLVDLAKGIDIELLAFQHRVWINKGEFASHLPTVLVAQEWRRWAMEDLQNAVSPEEEYRESIRRRIKWIDDIRDLSLLGVAQLRDTQCWDDSDDLSLLIAFRERILPELRKYYSNWSVFEMMQSFSVGTGDVVSYFTQTLRNTMRFLEKVFCTYELRLKNLQGKAEDQKHLVDRNVLEFCEYAGLFNSSFPQNFRSKFFDPEQLKQLEAEVNKSSASPPSTFRKVRNHPEEMADVEKDHVKAMQREYFPSQFGLKEHQDEFLEMLRHYVVLLRHCYVLLDLILLLTSIQGFARLGGTNLLTDLVSKAHGQSVMSFAKDEVSEVKQNLVQIADIAQGGWSNFRRQRRDSAWSNKSPLDNVRMSINLMDTVERTHDNAVHKIGVLRRGLQDALGKRRLLKLVVVATHRENSRRRCSFIRSSGIFWSRSITCPPTMSCSSEARSESGLDDLHLLLRGAKASEKVSHRSSLLLVADTSSGRGEVTVPVMAVPETRPVEACLGASTGGVSDASSGALRNKEGLREAGSTSRRRQFHVSTASAQRLLSQLQSPGIDCTAGPSMPWLLFRWPLARRFCYGGRGRLAEVKNCCGLGGRGAMEKLNQEYLAARFAAVSLHLALTVNVLQARPDHILAALSGSCVQQALRMPAACRQGNCVILDELSAGCRDSWQASESIFYRELSASIAFLVVELVSMLTAVHCSQQEALNFFGAMLHLGGSLVLVLFLVMQASYAYFHAVFAVCYVLPFLGELNTWLAIVRGAYVKRFPPPETSLVARGLSGGTITTEVGLHGYRTFSTRDTDTEKELMEVLMNLGRRLRFAMLPVFVLELRKRKTRSDRLAGVLSSDPVQRKVRLRLAALYPHWSFCVTALARPLRTLETPLLQTLLMPEPATSMGFGLLTLDQGRCLLCLLEDEALAQEVPLVGVWVDQRHEMHKDPQSPECSPAAWAAAAHFVKRRQAREKVWVEKDTFLVMSVVQTRATPASSRSTQLLFSEFRFEDVPGEEGLHLASVDFDEDQAGRSAELMFLDTFTARKRGDDAAKSFLSDSEGAKCDRIHAHVSNVKLPHDDVRLWRQVYFGDGVEYFSRTREQWIPALIKSDVKHSENGLCLDLNSRSAVPLREIRLKDEHRLNPRLLQDLHPGDAVEVFDVEQSQWLCARTFCSRQRAITST</sequence>
<feature type="region of interest" description="Disordered" evidence="6">
    <location>
        <begin position="1219"/>
        <end position="1240"/>
    </location>
</feature>
<evidence type="ECO:0000256" key="4">
    <source>
        <dbReference type="ARBA" id="ARBA00023014"/>
    </source>
</evidence>
<keyword evidence="7" id="KW-0472">Membrane</keyword>
<dbReference type="OrthoDB" id="422379at2759"/>
<reference evidence="9 10" key="1">
    <citation type="submission" date="2016-02" db="EMBL/GenBank/DDBJ databases">
        <title>Genome analysis of coral dinoflagellate symbionts highlights evolutionary adaptations to a symbiotic lifestyle.</title>
        <authorList>
            <person name="Aranda M."/>
            <person name="Li Y."/>
            <person name="Liew Y.J."/>
            <person name="Baumgarten S."/>
            <person name="Simakov O."/>
            <person name="Wilson M."/>
            <person name="Piel J."/>
            <person name="Ashoor H."/>
            <person name="Bougouffa S."/>
            <person name="Bajic V.B."/>
            <person name="Ryu T."/>
            <person name="Ravasi T."/>
            <person name="Bayer T."/>
            <person name="Micklem G."/>
            <person name="Kim H."/>
            <person name="Bhak J."/>
            <person name="Lajeunesse T.C."/>
            <person name="Voolstra C.R."/>
        </authorList>
    </citation>
    <scope>NUCLEOTIDE SEQUENCE [LARGE SCALE GENOMIC DNA]</scope>
    <source>
        <strain evidence="9 10">CCMP2467</strain>
    </source>
</reference>